<evidence type="ECO:0000313" key="2">
    <source>
        <dbReference type="Proteomes" id="UP000583752"/>
    </source>
</evidence>
<dbReference type="Gene3D" id="3.40.30.10">
    <property type="entry name" value="Glutaredoxin"/>
    <property type="match status" value="1"/>
</dbReference>
<proteinExistence type="predicted"/>
<sequence length="94" mass="9980">MNQPANAVGNPADDIDGQPVLFHDGCNLCLDIAQTLERTIPGLSIIDLSLHPEFKFRAVAHGVVELPSLVVGTKVLSIAPHSEIAHIGAQEHQA</sequence>
<dbReference type="RefSeq" id="WP_169465858.1">
    <property type="nucleotide sequence ID" value="NZ_JABBGG010000006.1"/>
</dbReference>
<reference evidence="1 2" key="1">
    <citation type="submission" date="2020-04" db="EMBL/GenBank/DDBJ databases">
        <title>Massilia sp. RP-1-19 isolated from soil.</title>
        <authorList>
            <person name="Dahal R.H."/>
        </authorList>
    </citation>
    <scope>NUCLEOTIDE SEQUENCE [LARGE SCALE GENOMIC DNA]</scope>
    <source>
        <strain evidence="1 2">RP-1-19</strain>
    </source>
</reference>
<dbReference type="EMBL" id="JABBGG010000006">
    <property type="protein sequence ID" value="NML61667.1"/>
    <property type="molecule type" value="Genomic_DNA"/>
</dbReference>
<evidence type="ECO:0008006" key="3">
    <source>
        <dbReference type="Google" id="ProtNLM"/>
    </source>
</evidence>
<gene>
    <name evidence="1" type="ORF">HHL21_11365</name>
</gene>
<accession>A0A848HKV1</accession>
<dbReference type="Proteomes" id="UP000583752">
    <property type="component" value="Unassembled WGS sequence"/>
</dbReference>
<name>A0A848HKV1_9BURK</name>
<organism evidence="1 2">
    <name type="scientific">Massilia polaris</name>
    <dbReference type="NCBI Taxonomy" id="2728846"/>
    <lineage>
        <taxon>Bacteria</taxon>
        <taxon>Pseudomonadati</taxon>
        <taxon>Pseudomonadota</taxon>
        <taxon>Betaproteobacteria</taxon>
        <taxon>Burkholderiales</taxon>
        <taxon>Oxalobacteraceae</taxon>
        <taxon>Telluria group</taxon>
        <taxon>Massilia</taxon>
    </lineage>
</organism>
<comment type="caution">
    <text evidence="1">The sequence shown here is derived from an EMBL/GenBank/DDBJ whole genome shotgun (WGS) entry which is preliminary data.</text>
</comment>
<protein>
    <recommendedName>
        <fullName evidence="3">Thioredoxin family protein</fullName>
    </recommendedName>
</protein>
<dbReference type="AlphaFoldDB" id="A0A848HKV1"/>
<evidence type="ECO:0000313" key="1">
    <source>
        <dbReference type="EMBL" id="NML61667.1"/>
    </source>
</evidence>
<keyword evidence="2" id="KW-1185">Reference proteome</keyword>